<feature type="transmembrane region" description="Helical" evidence="7">
    <location>
        <begin position="116"/>
        <end position="135"/>
    </location>
</feature>
<dbReference type="GO" id="GO:0005886">
    <property type="term" value="C:plasma membrane"/>
    <property type="evidence" value="ECO:0007669"/>
    <property type="project" value="UniProtKB-SubCell"/>
</dbReference>
<proteinExistence type="predicted"/>
<dbReference type="RefSeq" id="WP_012933375.1">
    <property type="nucleotide sequence ID" value="NC_013739.1"/>
</dbReference>
<keyword evidence="9" id="KW-1185">Reference proteome</keyword>
<dbReference type="AlphaFoldDB" id="D3F344"/>
<evidence type="ECO:0000256" key="1">
    <source>
        <dbReference type="ARBA" id="ARBA00004651"/>
    </source>
</evidence>
<feature type="transmembrane region" description="Helical" evidence="7">
    <location>
        <begin position="187"/>
        <end position="210"/>
    </location>
</feature>
<gene>
    <name evidence="8" type="ordered locus">Cwoe_1898</name>
</gene>
<dbReference type="STRING" id="469383.Cwoe_1898"/>
<dbReference type="EMBL" id="CP001854">
    <property type="protein sequence ID" value="ADB50324.1"/>
    <property type="molecule type" value="Genomic_DNA"/>
</dbReference>
<reference evidence="9" key="2">
    <citation type="submission" date="2010-01" db="EMBL/GenBank/DDBJ databases">
        <title>The complete genome of Conexibacter woesei DSM 14684.</title>
        <authorList>
            <consortium name="US DOE Joint Genome Institute (JGI-PGF)"/>
            <person name="Lucas S."/>
            <person name="Copeland A."/>
            <person name="Lapidus A."/>
            <person name="Glavina del Rio T."/>
            <person name="Dalin E."/>
            <person name="Tice H."/>
            <person name="Bruce D."/>
            <person name="Goodwin L."/>
            <person name="Pitluck S."/>
            <person name="Kyrpides N."/>
            <person name="Mavromatis K."/>
            <person name="Ivanova N."/>
            <person name="Mikhailova N."/>
            <person name="Chertkov O."/>
            <person name="Brettin T."/>
            <person name="Detter J.C."/>
            <person name="Han C."/>
            <person name="Larimer F."/>
            <person name="Land M."/>
            <person name="Hauser L."/>
            <person name="Markowitz V."/>
            <person name="Cheng J.-F."/>
            <person name="Hugenholtz P."/>
            <person name="Woyke T."/>
            <person name="Wu D."/>
            <person name="Pukall R."/>
            <person name="Steenblock K."/>
            <person name="Schneider S."/>
            <person name="Klenk H.-P."/>
            <person name="Eisen J.A."/>
        </authorList>
    </citation>
    <scope>NUCLEOTIDE SEQUENCE [LARGE SCALE GENOMIC DNA]</scope>
    <source>
        <strain evidence="9">DSM 14684 / CIP 108061 / JCM 11494 / NBRC 100937 / ID131577</strain>
    </source>
</reference>
<evidence type="ECO:0000256" key="2">
    <source>
        <dbReference type="ARBA" id="ARBA00022475"/>
    </source>
</evidence>
<dbReference type="OrthoDB" id="5241646at2"/>
<dbReference type="Proteomes" id="UP000008229">
    <property type="component" value="Chromosome"/>
</dbReference>
<evidence type="ECO:0000313" key="8">
    <source>
        <dbReference type="EMBL" id="ADB50324.1"/>
    </source>
</evidence>
<feature type="transmembrane region" description="Helical" evidence="7">
    <location>
        <begin position="78"/>
        <end position="96"/>
    </location>
</feature>
<feature type="transmembrane region" description="Helical" evidence="7">
    <location>
        <begin position="230"/>
        <end position="251"/>
    </location>
</feature>
<protein>
    <submittedName>
        <fullName evidence="8">Cytochrome c oxidase caa3-type, assembly factor CtaG-related protein</fullName>
    </submittedName>
</protein>
<comment type="subcellular location">
    <subcellularLocation>
        <location evidence="1">Cell membrane</location>
        <topology evidence="1">Multi-pass membrane protein</topology>
    </subcellularLocation>
</comment>
<evidence type="ECO:0000256" key="5">
    <source>
        <dbReference type="ARBA" id="ARBA00023136"/>
    </source>
</evidence>
<keyword evidence="4 7" id="KW-1133">Transmembrane helix</keyword>
<name>D3F344_CONWI</name>
<keyword evidence="2" id="KW-1003">Cell membrane</keyword>
<evidence type="ECO:0000256" key="4">
    <source>
        <dbReference type="ARBA" id="ARBA00022989"/>
    </source>
</evidence>
<evidence type="ECO:0000256" key="7">
    <source>
        <dbReference type="SAM" id="Phobius"/>
    </source>
</evidence>
<keyword evidence="3 7" id="KW-0812">Transmembrane</keyword>
<evidence type="ECO:0000313" key="9">
    <source>
        <dbReference type="Proteomes" id="UP000008229"/>
    </source>
</evidence>
<accession>D3F344</accession>
<feature type="transmembrane region" description="Helical" evidence="7">
    <location>
        <begin position="147"/>
        <end position="166"/>
    </location>
</feature>
<reference evidence="8 9" key="1">
    <citation type="journal article" date="2010" name="Stand. Genomic Sci.">
        <title>Complete genome sequence of Conexibacter woesei type strain (ID131577).</title>
        <authorList>
            <person name="Pukall R."/>
            <person name="Lapidus A."/>
            <person name="Glavina Del Rio T."/>
            <person name="Copeland A."/>
            <person name="Tice H."/>
            <person name="Cheng J.-F."/>
            <person name="Lucas S."/>
            <person name="Chen F."/>
            <person name="Nolan M."/>
            <person name="Bruce D."/>
            <person name="Goodwin L."/>
            <person name="Pitluck S."/>
            <person name="Mavromatis K."/>
            <person name="Ivanova N."/>
            <person name="Ovchinnikova G."/>
            <person name="Pati A."/>
            <person name="Chen A."/>
            <person name="Palaniappan K."/>
            <person name="Land M."/>
            <person name="Hauser L."/>
            <person name="Chang Y.-J."/>
            <person name="Jeffries C.D."/>
            <person name="Chain P."/>
            <person name="Meincke L."/>
            <person name="Sims D."/>
            <person name="Brettin T."/>
            <person name="Detter J.C."/>
            <person name="Rohde M."/>
            <person name="Goeker M."/>
            <person name="Bristow J."/>
            <person name="Eisen J.A."/>
            <person name="Markowitz V."/>
            <person name="Kyrpides N.C."/>
            <person name="Klenk H.-P."/>
            <person name="Hugenholtz P."/>
        </authorList>
    </citation>
    <scope>NUCLEOTIDE SEQUENCE [LARGE SCALE GENOMIC DNA]</scope>
    <source>
        <strain evidence="9">DSM 14684 / CIP 108061 / JCM 11494 / NBRC 100937 / ID131577</strain>
    </source>
</reference>
<organism evidence="8 9">
    <name type="scientific">Conexibacter woesei (strain DSM 14684 / CCUG 47730 / CIP 108061 / JCM 11494 / NBRC 100937 / ID131577)</name>
    <dbReference type="NCBI Taxonomy" id="469383"/>
    <lineage>
        <taxon>Bacteria</taxon>
        <taxon>Bacillati</taxon>
        <taxon>Actinomycetota</taxon>
        <taxon>Thermoleophilia</taxon>
        <taxon>Solirubrobacterales</taxon>
        <taxon>Conexibacteraceae</taxon>
        <taxon>Conexibacter</taxon>
    </lineage>
</organism>
<feature type="region of interest" description="Disordered" evidence="6">
    <location>
        <begin position="261"/>
        <end position="290"/>
    </location>
</feature>
<dbReference type="eggNOG" id="COG3336">
    <property type="taxonomic scope" value="Bacteria"/>
</dbReference>
<sequence length="290" mass="32375">MQFAFDPVVLVLTALACWLYVRALGILRRRNLHVGRGQQACWWIGIALLTVGLNGPLDAYDGELMSAHMAQHLLLGDLAAPFLLAGLRAPMLFFYLPRPALVLLARRRLLRRIFRFLRQPLVALPLYVLTIYAWHESTLFEGAISNPFLHALQHEFFLAANLLLWWPVLEPARRRMPGQLWKIGYIFAARMSTMFLGMIFVFTRGVLYAGAYGTGERPGGFSPRADQGTAGGMMMTLDIVIMVAALAWFFYHASQQEDRDQARASADAVRAREDGPPADASASLARTQGA</sequence>
<dbReference type="Pfam" id="PF09678">
    <property type="entry name" value="Caa3_CtaG"/>
    <property type="match status" value="1"/>
</dbReference>
<dbReference type="KEGG" id="cwo:Cwoe_1898"/>
<evidence type="ECO:0000256" key="3">
    <source>
        <dbReference type="ARBA" id="ARBA00022692"/>
    </source>
</evidence>
<evidence type="ECO:0000256" key="6">
    <source>
        <dbReference type="SAM" id="MobiDB-lite"/>
    </source>
</evidence>
<dbReference type="InterPro" id="IPR019108">
    <property type="entry name" value="Caa3_assmbl_CtaG-rel"/>
</dbReference>
<keyword evidence="5 7" id="KW-0472">Membrane</keyword>
<dbReference type="HOGENOM" id="CLU_054944_0_1_11"/>